<feature type="chain" id="PRO_5044926816" description="Cell division coordinator CpoB" evidence="1">
    <location>
        <begin position="25"/>
        <end position="284"/>
    </location>
</feature>
<dbReference type="Pfam" id="PF13174">
    <property type="entry name" value="TPR_6"/>
    <property type="match status" value="2"/>
</dbReference>
<dbReference type="SUPFAM" id="SSF48452">
    <property type="entry name" value="TPR-like"/>
    <property type="match status" value="1"/>
</dbReference>
<comment type="caution">
    <text evidence="2">The sequence shown here is derived from an EMBL/GenBank/DDBJ whole genome shotgun (WGS) entry which is preliminary data.</text>
</comment>
<accession>A0ABW3SZK0</accession>
<dbReference type="EMBL" id="JBHTLQ010000009">
    <property type="protein sequence ID" value="MFD1190080.1"/>
    <property type="molecule type" value="Genomic_DNA"/>
</dbReference>
<name>A0ABW3SZK0_9CAUL</name>
<keyword evidence="1" id="KW-0132">Cell division</keyword>
<evidence type="ECO:0000313" key="2">
    <source>
        <dbReference type="EMBL" id="MFD1190080.1"/>
    </source>
</evidence>
<comment type="subcellular location">
    <subcellularLocation>
        <location evidence="1">Periplasm</location>
    </subcellularLocation>
</comment>
<dbReference type="InterPro" id="IPR014162">
    <property type="entry name" value="CpoB_C"/>
</dbReference>
<dbReference type="Gene3D" id="1.25.40.10">
    <property type="entry name" value="Tetratricopeptide repeat domain"/>
    <property type="match status" value="1"/>
</dbReference>
<keyword evidence="3" id="KW-1185">Reference proteome</keyword>
<dbReference type="InterPro" id="IPR034706">
    <property type="entry name" value="CpoB"/>
</dbReference>
<dbReference type="HAMAP" id="MF_02066">
    <property type="entry name" value="CpoB"/>
    <property type="match status" value="1"/>
</dbReference>
<feature type="signal peptide" evidence="1">
    <location>
        <begin position="1"/>
        <end position="24"/>
    </location>
</feature>
<evidence type="ECO:0000256" key="1">
    <source>
        <dbReference type="HAMAP-Rule" id="MF_02066"/>
    </source>
</evidence>
<dbReference type="InterPro" id="IPR019734">
    <property type="entry name" value="TPR_rpt"/>
</dbReference>
<comment type="function">
    <text evidence="1">Mediates coordination of peptidoglycan synthesis and outer membrane constriction during cell division.</text>
</comment>
<keyword evidence="1" id="KW-0574">Periplasm</keyword>
<dbReference type="NCBIfam" id="TIGR02795">
    <property type="entry name" value="tol_pal_ybgF"/>
    <property type="match status" value="1"/>
</dbReference>
<dbReference type="RefSeq" id="WP_377352931.1">
    <property type="nucleotide sequence ID" value="NZ_JBHTLQ010000009.1"/>
</dbReference>
<evidence type="ECO:0000313" key="3">
    <source>
        <dbReference type="Proteomes" id="UP001597216"/>
    </source>
</evidence>
<reference evidence="3" key="1">
    <citation type="journal article" date="2019" name="Int. J. Syst. Evol. Microbiol.">
        <title>The Global Catalogue of Microorganisms (GCM) 10K type strain sequencing project: providing services to taxonomists for standard genome sequencing and annotation.</title>
        <authorList>
            <consortium name="The Broad Institute Genomics Platform"/>
            <consortium name="The Broad Institute Genome Sequencing Center for Infectious Disease"/>
            <person name="Wu L."/>
            <person name="Ma J."/>
        </authorList>
    </citation>
    <scope>NUCLEOTIDE SEQUENCE [LARGE SCALE GENOMIC DNA]</scope>
    <source>
        <strain evidence="3">CCUG 55074</strain>
    </source>
</reference>
<organism evidence="2 3">
    <name type="scientific">Phenylobacterium conjunctum</name>
    <dbReference type="NCBI Taxonomy" id="1298959"/>
    <lineage>
        <taxon>Bacteria</taxon>
        <taxon>Pseudomonadati</taxon>
        <taxon>Pseudomonadota</taxon>
        <taxon>Alphaproteobacteria</taxon>
        <taxon>Caulobacterales</taxon>
        <taxon>Caulobacteraceae</taxon>
        <taxon>Phenylobacterium</taxon>
    </lineage>
</organism>
<keyword evidence="1" id="KW-0131">Cell cycle</keyword>
<protein>
    <recommendedName>
        <fullName evidence="1">Cell division coordinator CpoB</fullName>
    </recommendedName>
</protein>
<comment type="similarity">
    <text evidence="1">Belongs to the CpoB family.</text>
</comment>
<gene>
    <name evidence="2" type="primary">ybgF</name>
    <name evidence="1" type="synonym">cpoB</name>
    <name evidence="2" type="ORF">ACFQ27_05760</name>
</gene>
<keyword evidence="1" id="KW-0175">Coiled coil</keyword>
<keyword evidence="1" id="KW-0732">Signal</keyword>
<sequence length="284" mass="30282" precursor="true">MSLRRLALPFASILVLATAAPALAQTPIDPLDARDSRRVDRMEQVLRELRGIVFQGRDSGKPVVVQPAETDYQLQELTRRLSDLEQTLTRLNGALETTTFGLTQARRDVDALKAENAVLNARIAKLEAGAVAPAPTADAGLAGATAGQAAPAAPVQTAAEAFTQARQIMLSGDYAGAEGAFQDFVERYPDSSRGPEARYWLGKTQSARGANADAATSYIGAIRGWPQTSWAPDAVVELARSLIGLKKPDDACQALAEFKRRYPKAPQAVQNRAAAARTQAKCAA</sequence>
<feature type="coiled-coil region" evidence="1">
    <location>
        <begin position="74"/>
        <end position="129"/>
    </location>
</feature>
<proteinExistence type="inferred from homology"/>
<dbReference type="InterPro" id="IPR011990">
    <property type="entry name" value="TPR-like_helical_dom_sf"/>
</dbReference>
<dbReference type="Proteomes" id="UP001597216">
    <property type="component" value="Unassembled WGS sequence"/>
</dbReference>